<dbReference type="Pfam" id="PF13715">
    <property type="entry name" value="CarbopepD_reg_2"/>
    <property type="match status" value="1"/>
</dbReference>
<dbReference type="AlphaFoldDB" id="A0A5J4PY34"/>
<dbReference type="SUPFAM" id="SSF49464">
    <property type="entry name" value="Carboxypeptidase regulatory domain-like"/>
    <property type="match status" value="1"/>
</dbReference>
<sequence>MKPIYYSKVIGSLLIFFAFAGNLISISAQEEANYITVNGKVKDKQSKKTVEYVTVSIPETNIATITNTDGEFTIKVNKNVRVKTVEFSSVGYYTQKIPIKEEDVQNVTIILTPLINTLQEVIVKGVNPHDLVKTAIGKIEKNTSA</sequence>
<protein>
    <recommendedName>
        <fullName evidence="2">TonB-dependent receptor SusC</fullName>
    </recommendedName>
</protein>
<proteinExistence type="predicted"/>
<evidence type="ECO:0008006" key="2">
    <source>
        <dbReference type="Google" id="ProtNLM"/>
    </source>
</evidence>
<gene>
    <name evidence="1" type="ORF">EZS27_035318</name>
</gene>
<dbReference type="InterPro" id="IPR008969">
    <property type="entry name" value="CarboxyPept-like_regulatory"/>
</dbReference>
<dbReference type="Gene3D" id="2.60.40.1120">
    <property type="entry name" value="Carboxypeptidase-like, regulatory domain"/>
    <property type="match status" value="1"/>
</dbReference>
<comment type="caution">
    <text evidence="1">The sequence shown here is derived from an EMBL/GenBank/DDBJ whole genome shotgun (WGS) entry which is preliminary data.</text>
</comment>
<reference evidence="1" key="1">
    <citation type="submission" date="2019-03" db="EMBL/GenBank/DDBJ databases">
        <title>Single cell metagenomics reveals metabolic interactions within the superorganism composed of flagellate Streblomastix strix and complex community of Bacteroidetes bacteria on its surface.</title>
        <authorList>
            <person name="Treitli S.C."/>
            <person name="Kolisko M."/>
            <person name="Husnik F."/>
            <person name="Keeling P."/>
            <person name="Hampl V."/>
        </authorList>
    </citation>
    <scope>NUCLEOTIDE SEQUENCE</scope>
    <source>
        <strain evidence="1">STM</strain>
    </source>
</reference>
<name>A0A5J4PY34_9ZZZZ</name>
<evidence type="ECO:0000313" key="1">
    <source>
        <dbReference type="EMBL" id="KAA6314002.1"/>
    </source>
</evidence>
<accession>A0A5J4PY34</accession>
<organism evidence="1">
    <name type="scientific">termite gut metagenome</name>
    <dbReference type="NCBI Taxonomy" id="433724"/>
    <lineage>
        <taxon>unclassified sequences</taxon>
        <taxon>metagenomes</taxon>
        <taxon>organismal metagenomes</taxon>
    </lineage>
</organism>
<feature type="non-terminal residue" evidence="1">
    <location>
        <position position="145"/>
    </location>
</feature>
<dbReference type="EMBL" id="SNRY01005830">
    <property type="protein sequence ID" value="KAA6314002.1"/>
    <property type="molecule type" value="Genomic_DNA"/>
</dbReference>